<feature type="domain" description="Thioredoxin-like fold" evidence="9">
    <location>
        <begin position="114"/>
        <end position="237"/>
    </location>
</feature>
<evidence type="ECO:0000259" key="9">
    <source>
        <dbReference type="Pfam" id="PF13098"/>
    </source>
</evidence>
<dbReference type="Gene3D" id="3.10.450.70">
    <property type="entry name" value="Disulphide bond isomerase, DsbC/G, N-terminal"/>
    <property type="match status" value="1"/>
</dbReference>
<comment type="subcellular location">
    <subcellularLocation>
        <location evidence="1 7">Periplasm</location>
    </subcellularLocation>
</comment>
<keyword evidence="3 7" id="KW-0732">Signal</keyword>
<keyword evidence="6 7" id="KW-0676">Redox-active center</keyword>
<evidence type="ECO:0000256" key="5">
    <source>
        <dbReference type="ARBA" id="ARBA00023157"/>
    </source>
</evidence>
<evidence type="ECO:0000256" key="3">
    <source>
        <dbReference type="ARBA" id="ARBA00022729"/>
    </source>
</evidence>
<dbReference type="InterPro" id="IPR012336">
    <property type="entry name" value="Thioredoxin-like_fold"/>
</dbReference>
<dbReference type="Proteomes" id="UP000256763">
    <property type="component" value="Unassembled WGS sequence"/>
</dbReference>
<comment type="caution">
    <text evidence="10">The sequence shown here is derived from an EMBL/GenBank/DDBJ whole genome shotgun (WGS) entry which is preliminary data.</text>
</comment>
<dbReference type="EMBL" id="NFZW01000021">
    <property type="protein sequence ID" value="RFA33431.1"/>
    <property type="molecule type" value="Genomic_DNA"/>
</dbReference>
<evidence type="ECO:0000313" key="11">
    <source>
        <dbReference type="Proteomes" id="UP000256763"/>
    </source>
</evidence>
<comment type="function">
    <text evidence="7">Required for disulfide bond formation in some periplasmic proteins. Acts by transferring its disulfide bond to other proteins and is reduced in the process.</text>
</comment>
<comment type="similarity">
    <text evidence="2 7">Belongs to the thioredoxin family. DsbC subfamily.</text>
</comment>
<evidence type="ECO:0000256" key="7">
    <source>
        <dbReference type="RuleBase" id="RU364038"/>
    </source>
</evidence>
<reference evidence="11" key="1">
    <citation type="submission" date="2017-05" db="EMBL/GenBank/DDBJ databases">
        <authorList>
            <person name="Sharma S."/>
            <person name="Sidhu C."/>
            <person name="Pinnaka A.K."/>
        </authorList>
    </citation>
    <scope>NUCLEOTIDE SEQUENCE [LARGE SCALE GENOMIC DNA]</scope>
    <source>
        <strain evidence="11">AK93</strain>
    </source>
</reference>
<dbReference type="Gene3D" id="3.40.30.10">
    <property type="entry name" value="Glutaredoxin"/>
    <property type="match status" value="1"/>
</dbReference>
<dbReference type="SUPFAM" id="SSF54423">
    <property type="entry name" value="DsbC/DsbG N-terminal domain-like"/>
    <property type="match status" value="1"/>
</dbReference>
<protein>
    <recommendedName>
        <fullName evidence="7">Thiol:disulfide interchange protein</fullName>
    </recommendedName>
</protein>
<keyword evidence="11" id="KW-1185">Reference proteome</keyword>
<proteinExistence type="inferred from homology"/>
<dbReference type="RefSeq" id="WP_116303391.1">
    <property type="nucleotide sequence ID" value="NZ_NFZV01000021.1"/>
</dbReference>
<dbReference type="InterPro" id="IPR051470">
    <property type="entry name" value="Thiol:disulfide_interchange"/>
</dbReference>
<organism evidence="10 11">
    <name type="scientific">Alkalilimnicola ehrlichii</name>
    <dbReference type="NCBI Taxonomy" id="351052"/>
    <lineage>
        <taxon>Bacteria</taxon>
        <taxon>Pseudomonadati</taxon>
        <taxon>Pseudomonadota</taxon>
        <taxon>Gammaproteobacteria</taxon>
        <taxon>Chromatiales</taxon>
        <taxon>Ectothiorhodospiraceae</taxon>
        <taxon>Alkalilimnicola</taxon>
    </lineage>
</organism>
<feature type="chain" id="PRO_5017496258" description="Thiol:disulfide interchange protein" evidence="7">
    <location>
        <begin position="22"/>
        <end position="241"/>
    </location>
</feature>
<dbReference type="InterPro" id="IPR018950">
    <property type="entry name" value="DiS-bond_isomerase_DsbC/G_N"/>
</dbReference>
<dbReference type="SUPFAM" id="SSF52833">
    <property type="entry name" value="Thioredoxin-like"/>
    <property type="match status" value="1"/>
</dbReference>
<evidence type="ECO:0000256" key="1">
    <source>
        <dbReference type="ARBA" id="ARBA00004418"/>
    </source>
</evidence>
<name>A0A3E0WMQ8_9GAMM</name>
<dbReference type="OrthoDB" id="12976at2"/>
<dbReference type="CDD" id="cd03020">
    <property type="entry name" value="DsbA_DsbC_DsbG"/>
    <property type="match status" value="1"/>
</dbReference>
<evidence type="ECO:0000313" key="10">
    <source>
        <dbReference type="EMBL" id="RFA33431.1"/>
    </source>
</evidence>
<feature type="signal peptide" evidence="7">
    <location>
        <begin position="1"/>
        <end position="21"/>
    </location>
</feature>
<dbReference type="AlphaFoldDB" id="A0A3E0WMQ8"/>
<gene>
    <name evidence="10" type="ORF">CAL65_17375</name>
</gene>
<accession>A0A3E0WMQ8</accession>
<dbReference type="Pfam" id="PF13098">
    <property type="entry name" value="Thioredoxin_2"/>
    <property type="match status" value="1"/>
</dbReference>
<dbReference type="PANTHER" id="PTHR35272:SF3">
    <property type="entry name" value="THIOL:DISULFIDE INTERCHANGE PROTEIN DSBC"/>
    <property type="match status" value="1"/>
</dbReference>
<keyword evidence="5" id="KW-1015">Disulfide bond</keyword>
<evidence type="ECO:0000256" key="6">
    <source>
        <dbReference type="ARBA" id="ARBA00023284"/>
    </source>
</evidence>
<evidence type="ECO:0000256" key="2">
    <source>
        <dbReference type="ARBA" id="ARBA00009813"/>
    </source>
</evidence>
<keyword evidence="4 7" id="KW-0574">Periplasm</keyword>
<dbReference type="InterPro" id="IPR033954">
    <property type="entry name" value="DiS-bond_Isoase_DsbC/G"/>
</dbReference>
<dbReference type="GO" id="GO:0042597">
    <property type="term" value="C:periplasmic space"/>
    <property type="evidence" value="ECO:0007669"/>
    <property type="project" value="UniProtKB-SubCell"/>
</dbReference>
<dbReference type="InterPro" id="IPR036249">
    <property type="entry name" value="Thioredoxin-like_sf"/>
</dbReference>
<sequence>MIKRALVALILGAFATAAVYASETDKVKERVVETLERLNPSLSVSEVSSTPVPGLFEVVVGGQIVYFSADGRYMVQGELVDIREQRSLTEASRTLQRQAHLSRIDPAELITYPAQGETKHRVIVVTDIDCPYCRRMHAYMDDINALGIEVSYLQMPRAGVGSESYRKAVSVYCADNPQEAMDRAKAGGSVANNNCENPVRSHMELTAQLGINATPTTVTEDGAVIPGYMEAEALLRRLEQR</sequence>
<dbReference type="PANTHER" id="PTHR35272">
    <property type="entry name" value="THIOL:DISULFIDE INTERCHANGE PROTEIN DSBC-RELATED"/>
    <property type="match status" value="1"/>
</dbReference>
<dbReference type="InterPro" id="IPR009094">
    <property type="entry name" value="DiS-bond_isomerase_DsbC/G_N_sf"/>
</dbReference>
<feature type="domain" description="Disulphide bond isomerase DsbC/G N-terminal" evidence="8">
    <location>
        <begin position="28"/>
        <end position="90"/>
    </location>
</feature>
<evidence type="ECO:0000256" key="4">
    <source>
        <dbReference type="ARBA" id="ARBA00022764"/>
    </source>
</evidence>
<evidence type="ECO:0000259" key="8">
    <source>
        <dbReference type="Pfam" id="PF10411"/>
    </source>
</evidence>
<dbReference type="Pfam" id="PF10411">
    <property type="entry name" value="DsbC_N"/>
    <property type="match status" value="1"/>
</dbReference>